<dbReference type="EMBL" id="JACEGQ020000003">
    <property type="protein sequence ID" value="KAH8513835.1"/>
    <property type="molecule type" value="Genomic_DNA"/>
</dbReference>
<dbReference type="Proteomes" id="UP000807159">
    <property type="component" value="Chromosome 3"/>
</dbReference>
<keyword evidence="2" id="KW-1185">Reference proteome</keyword>
<protein>
    <submittedName>
        <fullName evidence="1">Uncharacterized protein</fullName>
    </submittedName>
</protein>
<dbReference type="AlphaFoldDB" id="A0A8T2Z914"/>
<gene>
    <name evidence="1" type="ORF">H0E87_006916</name>
</gene>
<accession>A0A8T2Z914</accession>
<evidence type="ECO:0000313" key="1">
    <source>
        <dbReference type="EMBL" id="KAH8513835.1"/>
    </source>
</evidence>
<name>A0A8T2Z914_POPDE</name>
<reference evidence="1" key="1">
    <citation type="journal article" date="2021" name="J. Hered.">
        <title>Genome Assembly of Salicaceae Populus deltoides (Eastern Cottonwood) I-69 Based on Nanopore Sequencing and Hi-C Technologies.</title>
        <authorList>
            <person name="Bai S."/>
            <person name="Wu H."/>
            <person name="Zhang J."/>
            <person name="Pan Z."/>
            <person name="Zhao W."/>
            <person name="Li Z."/>
            <person name="Tong C."/>
        </authorList>
    </citation>
    <scope>NUCLEOTIDE SEQUENCE</scope>
    <source>
        <tissue evidence="1">Leaf</tissue>
    </source>
</reference>
<proteinExistence type="predicted"/>
<organism evidence="1 2">
    <name type="scientific">Populus deltoides</name>
    <name type="common">Eastern poplar</name>
    <name type="synonym">Eastern cottonwood</name>
    <dbReference type="NCBI Taxonomy" id="3696"/>
    <lineage>
        <taxon>Eukaryota</taxon>
        <taxon>Viridiplantae</taxon>
        <taxon>Streptophyta</taxon>
        <taxon>Embryophyta</taxon>
        <taxon>Tracheophyta</taxon>
        <taxon>Spermatophyta</taxon>
        <taxon>Magnoliopsida</taxon>
        <taxon>eudicotyledons</taxon>
        <taxon>Gunneridae</taxon>
        <taxon>Pentapetalae</taxon>
        <taxon>rosids</taxon>
        <taxon>fabids</taxon>
        <taxon>Malpighiales</taxon>
        <taxon>Salicaceae</taxon>
        <taxon>Saliceae</taxon>
        <taxon>Populus</taxon>
    </lineage>
</organism>
<sequence>MSSGAISNFSCAMLADHQDHDGFPILYDHKDYDALNIFQGQSEIMSPIPVLNSLPETSGILGMDLPTLMDYKMGHIADIAKTQDFHDGIQLPAFVGTRGILGEFIHI</sequence>
<evidence type="ECO:0000313" key="2">
    <source>
        <dbReference type="Proteomes" id="UP000807159"/>
    </source>
</evidence>
<comment type="caution">
    <text evidence="1">The sequence shown here is derived from an EMBL/GenBank/DDBJ whole genome shotgun (WGS) entry which is preliminary data.</text>
</comment>